<evidence type="ECO:0000313" key="2">
    <source>
        <dbReference type="EnsemblMetazoa" id="XP_028519463.1"/>
    </source>
</evidence>
<accession>A0A913YWM7</accession>
<dbReference type="KEGG" id="epa:114576632"/>
<keyword evidence="3" id="KW-1185">Reference proteome</keyword>
<dbReference type="EnsemblMetazoa" id="XM_028663662.1">
    <property type="protein sequence ID" value="XP_028519463.1"/>
    <property type="gene ID" value="LOC114576632"/>
</dbReference>
<protein>
    <submittedName>
        <fullName evidence="2">Uncharacterized protein</fullName>
    </submittedName>
</protein>
<dbReference type="GeneID" id="114576632"/>
<evidence type="ECO:0000313" key="3">
    <source>
        <dbReference type="Proteomes" id="UP000887567"/>
    </source>
</evidence>
<dbReference type="RefSeq" id="XP_028519463.1">
    <property type="nucleotide sequence ID" value="XM_028663662.1"/>
</dbReference>
<reference evidence="2" key="1">
    <citation type="submission" date="2022-11" db="UniProtKB">
        <authorList>
            <consortium name="EnsemblMetazoa"/>
        </authorList>
    </citation>
    <scope>IDENTIFICATION</scope>
</reference>
<feature type="region of interest" description="Disordered" evidence="1">
    <location>
        <begin position="71"/>
        <end position="149"/>
    </location>
</feature>
<name>A0A913YWM7_EXADI</name>
<sequence>MQEDVQKDPSRIMTKTCRVFLTPQILSRKVYKCMYCCNTRCGRGYYGRLRSGQRVLFCRVSGGICTRTCKEMNRTTAKKGPTKGPSLRPPLATTRQPQPGTTQQPQPGSTQQPKPATTQQPEPETNPPPTQVNGTKFLKKENLFDGLFD</sequence>
<dbReference type="Proteomes" id="UP000887567">
    <property type="component" value="Unplaced"/>
</dbReference>
<proteinExistence type="predicted"/>
<dbReference type="AlphaFoldDB" id="A0A913YWM7"/>
<evidence type="ECO:0000256" key="1">
    <source>
        <dbReference type="SAM" id="MobiDB-lite"/>
    </source>
</evidence>
<organism evidence="2 3">
    <name type="scientific">Exaiptasia diaphana</name>
    <name type="common">Tropical sea anemone</name>
    <name type="synonym">Aiptasia pulchella</name>
    <dbReference type="NCBI Taxonomy" id="2652724"/>
    <lineage>
        <taxon>Eukaryota</taxon>
        <taxon>Metazoa</taxon>
        <taxon>Cnidaria</taxon>
        <taxon>Anthozoa</taxon>
        <taxon>Hexacorallia</taxon>
        <taxon>Actiniaria</taxon>
        <taxon>Aiptasiidae</taxon>
        <taxon>Exaiptasia</taxon>
    </lineage>
</organism>
<feature type="compositionally biased region" description="Low complexity" evidence="1">
    <location>
        <begin position="93"/>
        <end position="123"/>
    </location>
</feature>